<dbReference type="PANTHER" id="PTHR48079">
    <property type="entry name" value="PROTEIN YEEZ"/>
    <property type="match status" value="1"/>
</dbReference>
<gene>
    <name evidence="2" type="ORF">A6A05_00045</name>
</gene>
<dbReference type="EMBL" id="LWQU01000104">
    <property type="protein sequence ID" value="OAN54987.1"/>
    <property type="molecule type" value="Genomic_DNA"/>
</dbReference>
<dbReference type="PANTHER" id="PTHR48079:SF6">
    <property type="entry name" value="NAD(P)-BINDING DOMAIN-CONTAINING PROTEIN-RELATED"/>
    <property type="match status" value="1"/>
</dbReference>
<dbReference type="RefSeq" id="WP_068497986.1">
    <property type="nucleotide sequence ID" value="NZ_LWQU01000104.1"/>
</dbReference>
<dbReference type="InterPro" id="IPR001509">
    <property type="entry name" value="Epimerase_deHydtase"/>
</dbReference>
<protein>
    <recommendedName>
        <fullName evidence="1">NAD-dependent epimerase/dehydratase domain-containing protein</fullName>
    </recommendedName>
</protein>
<dbReference type="InterPro" id="IPR051783">
    <property type="entry name" value="NAD(P)-dependent_oxidoreduct"/>
</dbReference>
<evidence type="ECO:0000313" key="2">
    <source>
        <dbReference type="EMBL" id="OAN54987.1"/>
    </source>
</evidence>
<dbReference type="GO" id="GO:0005737">
    <property type="term" value="C:cytoplasm"/>
    <property type="evidence" value="ECO:0007669"/>
    <property type="project" value="TreeGrafter"/>
</dbReference>
<dbReference type="AlphaFoldDB" id="A0A178MY76"/>
<proteinExistence type="predicted"/>
<dbReference type="Gene3D" id="3.40.50.720">
    <property type="entry name" value="NAD(P)-binding Rossmann-like Domain"/>
    <property type="match status" value="1"/>
</dbReference>
<name>A0A178MY76_9PROT</name>
<dbReference type="Proteomes" id="UP000078543">
    <property type="component" value="Unassembled WGS sequence"/>
</dbReference>
<dbReference type="GO" id="GO:0004029">
    <property type="term" value="F:aldehyde dehydrogenase (NAD+) activity"/>
    <property type="evidence" value="ECO:0007669"/>
    <property type="project" value="TreeGrafter"/>
</dbReference>
<feature type="domain" description="NAD-dependent epimerase/dehydratase" evidence="1">
    <location>
        <begin position="3"/>
        <end position="217"/>
    </location>
</feature>
<evidence type="ECO:0000313" key="3">
    <source>
        <dbReference type="Proteomes" id="UP000078543"/>
    </source>
</evidence>
<dbReference type="OrthoDB" id="9814124at2"/>
<dbReference type="SUPFAM" id="SSF51735">
    <property type="entry name" value="NAD(P)-binding Rossmann-fold domains"/>
    <property type="match status" value="1"/>
</dbReference>
<dbReference type="Pfam" id="PF01370">
    <property type="entry name" value="Epimerase"/>
    <property type="match status" value="1"/>
</dbReference>
<keyword evidence="3" id="KW-1185">Reference proteome</keyword>
<dbReference type="InterPro" id="IPR036291">
    <property type="entry name" value="NAD(P)-bd_dom_sf"/>
</dbReference>
<accession>A0A178MY76</accession>
<organism evidence="2 3">
    <name type="scientific">Magnetospirillum moscoviense</name>
    <dbReference type="NCBI Taxonomy" id="1437059"/>
    <lineage>
        <taxon>Bacteria</taxon>
        <taxon>Pseudomonadati</taxon>
        <taxon>Pseudomonadota</taxon>
        <taxon>Alphaproteobacteria</taxon>
        <taxon>Rhodospirillales</taxon>
        <taxon>Rhodospirillaceae</taxon>
        <taxon>Magnetospirillum</taxon>
    </lineage>
</organism>
<reference evidence="2 3" key="1">
    <citation type="submission" date="2016-04" db="EMBL/GenBank/DDBJ databases">
        <title>Draft genome sequence of freshwater magnetotactic bacteria Magnetospirillum marisnigri SP-1 and Magnetospirillum moscoviense BB-1.</title>
        <authorList>
            <person name="Koziaeva V."/>
            <person name="Dziuba M.V."/>
            <person name="Ivanov T.M."/>
            <person name="Kuznetsov B."/>
            <person name="Grouzdev D.S."/>
        </authorList>
    </citation>
    <scope>NUCLEOTIDE SEQUENCE [LARGE SCALE GENOMIC DNA]</scope>
    <source>
        <strain evidence="2 3">BB-1</strain>
    </source>
</reference>
<evidence type="ECO:0000259" key="1">
    <source>
        <dbReference type="Pfam" id="PF01370"/>
    </source>
</evidence>
<dbReference type="STRING" id="1437059.A6A05_00045"/>
<comment type="caution">
    <text evidence="2">The sequence shown here is derived from an EMBL/GenBank/DDBJ whole genome shotgun (WGS) entry which is preliminary data.</text>
</comment>
<sequence>MKILVTGASGFVGGPVCRALMARGHRVVAASRRDLPGLVVIRIGELGPDTDWRPALDGVEAVVHLAARAHVMQEAETDPLALFRRINRDATLHLAEQAAGAGVKHFLFASSIKVNGEATLPDRPFTADDPPAPCDPYGIAKAEAEQGLRAVAGPMALTILRPPLIHGPGAKGNLATLLKVLNTGLPLPLGGLANRRSLVGIDNLADALGFLLERRAAGTFLIRDGEDVSTSQLLRLLGAGLGRPARLIPLPAILFRLLGRSGTIRRLTGSLVVDDSPLRALGWTPPLSLKDGLARMTSAWRNTR</sequence>